<dbReference type="RefSeq" id="WP_209902955.1">
    <property type="nucleotide sequence ID" value="NZ_BAAAJW010000032.1"/>
</dbReference>
<gene>
    <name evidence="3" type="ORF">JOF43_002814</name>
</gene>
<reference evidence="3 4" key="1">
    <citation type="submission" date="2021-03" db="EMBL/GenBank/DDBJ databases">
        <title>Sequencing the genomes of 1000 actinobacteria strains.</title>
        <authorList>
            <person name="Klenk H.-P."/>
        </authorList>
    </citation>
    <scope>NUCLEOTIDE SEQUENCE [LARGE SCALE GENOMIC DNA]</scope>
    <source>
        <strain evidence="3 4">DSM 14566</strain>
    </source>
</reference>
<keyword evidence="1" id="KW-0129">CBS domain</keyword>
<proteinExistence type="predicted"/>
<comment type="caution">
    <text evidence="3">The sequence shown here is derived from an EMBL/GenBank/DDBJ whole genome shotgun (WGS) entry which is preliminary data.</text>
</comment>
<dbReference type="PROSITE" id="PS51371">
    <property type="entry name" value="CBS"/>
    <property type="match status" value="1"/>
</dbReference>
<protein>
    <submittedName>
        <fullName evidence="3">Transcriptional regulator</fullName>
    </submittedName>
</protein>
<dbReference type="Proteomes" id="UP001519290">
    <property type="component" value="Unassembled WGS sequence"/>
</dbReference>
<evidence type="ECO:0000259" key="2">
    <source>
        <dbReference type="PROSITE" id="PS51371"/>
    </source>
</evidence>
<evidence type="ECO:0000313" key="4">
    <source>
        <dbReference type="Proteomes" id="UP001519290"/>
    </source>
</evidence>
<dbReference type="Pfam" id="PF00571">
    <property type="entry name" value="CBS"/>
    <property type="match status" value="1"/>
</dbReference>
<organism evidence="3 4">
    <name type="scientific">Brachybacterium sacelli</name>
    <dbReference type="NCBI Taxonomy" id="173364"/>
    <lineage>
        <taxon>Bacteria</taxon>
        <taxon>Bacillati</taxon>
        <taxon>Actinomycetota</taxon>
        <taxon>Actinomycetes</taxon>
        <taxon>Micrococcales</taxon>
        <taxon>Dermabacteraceae</taxon>
        <taxon>Brachybacterium</taxon>
    </lineage>
</organism>
<dbReference type="InterPro" id="IPR046342">
    <property type="entry name" value="CBS_dom_sf"/>
</dbReference>
<keyword evidence="4" id="KW-1185">Reference proteome</keyword>
<sequence>MTDNTGQRDAADRFINATEQAKKALEGKYQRKFSGLGAAVRHAEEQRDHVVRQNAAALHVLVDLRNVIQHSRVNKGLPIAIPRDDAVEAMERIGAHIEHHPLIKDFMVKNPAVLAPNSAIEEASEHVVRLDLSQLPVYHEGSYVGLFTTNAMARWLGNAVRSENGTLIIENVKVAEILEHVEQHEMPKFVGPNKSALKVCETLSKETAPPAILVTTDGTAAGQLQGIVTRFDVARILREATVSYP</sequence>
<evidence type="ECO:0000313" key="3">
    <source>
        <dbReference type="EMBL" id="MBP2382857.1"/>
    </source>
</evidence>
<dbReference type="InterPro" id="IPR000644">
    <property type="entry name" value="CBS_dom"/>
</dbReference>
<dbReference type="SUPFAM" id="SSF54631">
    <property type="entry name" value="CBS-domain pair"/>
    <property type="match status" value="1"/>
</dbReference>
<accession>A0ABS4X315</accession>
<name>A0ABS4X315_9MICO</name>
<dbReference type="EMBL" id="JAGIOD010000001">
    <property type="protein sequence ID" value="MBP2382857.1"/>
    <property type="molecule type" value="Genomic_DNA"/>
</dbReference>
<feature type="domain" description="CBS" evidence="2">
    <location>
        <begin position="107"/>
        <end position="163"/>
    </location>
</feature>
<evidence type="ECO:0000256" key="1">
    <source>
        <dbReference type="PROSITE-ProRule" id="PRU00703"/>
    </source>
</evidence>
<dbReference type="Gene3D" id="3.10.580.10">
    <property type="entry name" value="CBS-domain"/>
    <property type="match status" value="1"/>
</dbReference>